<dbReference type="eggNOG" id="ENOG502SMYH">
    <property type="taxonomic scope" value="Eukaryota"/>
</dbReference>
<dbReference type="EMBL" id="CH445345">
    <property type="protein sequence ID" value="EAT80668.2"/>
    <property type="molecule type" value="Genomic_DNA"/>
</dbReference>
<evidence type="ECO:0000256" key="1">
    <source>
        <dbReference type="SAM" id="MobiDB-lite"/>
    </source>
</evidence>
<accession>Q0U7K8</accession>
<feature type="compositionally biased region" description="Polar residues" evidence="1">
    <location>
        <begin position="142"/>
        <end position="154"/>
    </location>
</feature>
<evidence type="ECO:0000313" key="2">
    <source>
        <dbReference type="EMBL" id="EAT80668.2"/>
    </source>
</evidence>
<dbReference type="InParanoid" id="Q0U7K8"/>
<organism evidence="2 3">
    <name type="scientific">Phaeosphaeria nodorum (strain SN15 / ATCC MYA-4574 / FGSC 10173)</name>
    <name type="common">Glume blotch fungus</name>
    <name type="synonym">Parastagonospora nodorum</name>
    <dbReference type="NCBI Taxonomy" id="321614"/>
    <lineage>
        <taxon>Eukaryota</taxon>
        <taxon>Fungi</taxon>
        <taxon>Dikarya</taxon>
        <taxon>Ascomycota</taxon>
        <taxon>Pezizomycotina</taxon>
        <taxon>Dothideomycetes</taxon>
        <taxon>Pleosporomycetidae</taxon>
        <taxon>Pleosporales</taxon>
        <taxon>Pleosporineae</taxon>
        <taxon>Phaeosphaeriaceae</taxon>
        <taxon>Parastagonospora</taxon>
    </lineage>
</organism>
<feature type="region of interest" description="Disordered" evidence="1">
    <location>
        <begin position="42"/>
        <end position="70"/>
    </location>
</feature>
<dbReference type="KEGG" id="pno:SNOG_12256"/>
<dbReference type="Proteomes" id="UP000001055">
    <property type="component" value="Unassembled WGS sequence"/>
</dbReference>
<dbReference type="RefSeq" id="XP_001802483.1">
    <property type="nucleotide sequence ID" value="XM_001802431.1"/>
</dbReference>
<name>Q0U7K8_PHANO</name>
<proteinExistence type="predicted"/>
<sequence>MAVKLEEKSHKAEEAEVEHCVSNLIHAFYNGLNIFKKLRERRRKRKGRKENQPADAAASEEKQLSKSLKRGPQELAETYDACYKQTGQSFAKGDGEEEANKLTPTCYWTDHNTHANQVIKAASACRSPAKALLLVAEEQFAQTAPQQKTSSPSARSEKYSAAPPVSLPVRRRIDKMTPSAYTFASDSTKLGEIPQRSWTTPWDYEEADRLNHEARTAVPIVVIDEKVGRKKGIFKWMRN</sequence>
<protein>
    <submittedName>
        <fullName evidence="2">Uncharacterized protein</fullName>
    </submittedName>
</protein>
<dbReference type="VEuPathDB" id="FungiDB:JI435_122560"/>
<reference evidence="3" key="1">
    <citation type="journal article" date="2007" name="Plant Cell">
        <title>Dothideomycete-plant interactions illuminated by genome sequencing and EST analysis of the wheat pathogen Stagonospora nodorum.</title>
        <authorList>
            <person name="Hane J.K."/>
            <person name="Lowe R.G."/>
            <person name="Solomon P.S."/>
            <person name="Tan K.C."/>
            <person name="Schoch C.L."/>
            <person name="Spatafora J.W."/>
            <person name="Crous P.W."/>
            <person name="Kodira C."/>
            <person name="Birren B.W."/>
            <person name="Galagan J.E."/>
            <person name="Torriani S.F."/>
            <person name="McDonald B.A."/>
            <person name="Oliver R.P."/>
        </authorList>
    </citation>
    <scope>NUCLEOTIDE SEQUENCE [LARGE SCALE GENOMIC DNA]</scope>
    <source>
        <strain evidence="3">SN15 / ATCC MYA-4574 / FGSC 10173</strain>
    </source>
</reference>
<dbReference type="HOGENOM" id="CLU_1161504_0_0_1"/>
<dbReference type="AlphaFoldDB" id="Q0U7K8"/>
<evidence type="ECO:0000313" key="3">
    <source>
        <dbReference type="Proteomes" id="UP000001055"/>
    </source>
</evidence>
<gene>
    <name evidence="2" type="ORF">SNOG_12256</name>
</gene>
<feature type="region of interest" description="Disordered" evidence="1">
    <location>
        <begin position="142"/>
        <end position="162"/>
    </location>
</feature>
<dbReference type="GeneID" id="5979393"/>